<dbReference type="InterPro" id="IPR001610">
    <property type="entry name" value="PAC"/>
</dbReference>
<dbReference type="OrthoDB" id="9176779at2"/>
<dbReference type="AlphaFoldDB" id="A0A7U8C4N5"/>
<dbReference type="SMART" id="SM00091">
    <property type="entry name" value="PAS"/>
    <property type="match status" value="2"/>
</dbReference>
<evidence type="ECO:0000259" key="5">
    <source>
        <dbReference type="PROSITE" id="PS50887"/>
    </source>
</evidence>
<dbReference type="EMBL" id="AAOW01000010">
    <property type="protein sequence ID" value="EAR61154.1"/>
    <property type="molecule type" value="Genomic_DNA"/>
</dbReference>
<dbReference type="InterPro" id="IPR029787">
    <property type="entry name" value="Nucleotide_cyclase"/>
</dbReference>
<dbReference type="PROSITE" id="PS50887">
    <property type="entry name" value="GGDEF"/>
    <property type="match status" value="1"/>
</dbReference>
<dbReference type="Pfam" id="PF00990">
    <property type="entry name" value="GGDEF"/>
    <property type="match status" value="1"/>
</dbReference>
<evidence type="ECO:0000256" key="1">
    <source>
        <dbReference type="ARBA" id="ARBA00001946"/>
    </source>
</evidence>
<evidence type="ECO:0000313" key="7">
    <source>
        <dbReference type="Proteomes" id="UP000002171"/>
    </source>
</evidence>
<dbReference type="Gene3D" id="1.20.120.30">
    <property type="entry name" value="Aspartate receptor, ligand-binding domain"/>
    <property type="match status" value="1"/>
</dbReference>
<evidence type="ECO:0000313" key="6">
    <source>
        <dbReference type="EMBL" id="EAR61154.1"/>
    </source>
</evidence>
<dbReference type="PANTHER" id="PTHR44757:SF2">
    <property type="entry name" value="BIOFILM ARCHITECTURE MAINTENANCE PROTEIN MBAA"/>
    <property type="match status" value="1"/>
</dbReference>
<dbReference type="InterPro" id="IPR035965">
    <property type="entry name" value="PAS-like_dom_sf"/>
</dbReference>
<dbReference type="GO" id="GO:0003824">
    <property type="term" value="F:catalytic activity"/>
    <property type="evidence" value="ECO:0007669"/>
    <property type="project" value="UniProtKB-ARBA"/>
</dbReference>
<feature type="domain" description="PAC" evidence="3">
    <location>
        <begin position="366"/>
        <end position="418"/>
    </location>
</feature>
<dbReference type="InterPro" id="IPR000700">
    <property type="entry name" value="PAS-assoc_C"/>
</dbReference>
<evidence type="ECO:0000259" key="3">
    <source>
        <dbReference type="PROSITE" id="PS50113"/>
    </source>
</evidence>
<dbReference type="Proteomes" id="UP000002171">
    <property type="component" value="Unassembled WGS sequence"/>
</dbReference>
<feature type="domain" description="PAC" evidence="3">
    <location>
        <begin position="243"/>
        <end position="296"/>
    </location>
</feature>
<dbReference type="PROSITE" id="PS50883">
    <property type="entry name" value="EAL"/>
    <property type="match status" value="1"/>
</dbReference>
<dbReference type="Pfam" id="PF08447">
    <property type="entry name" value="PAS_3"/>
    <property type="match status" value="1"/>
</dbReference>
<dbReference type="PANTHER" id="PTHR44757">
    <property type="entry name" value="DIGUANYLATE CYCLASE DGCP"/>
    <property type="match status" value="1"/>
</dbReference>
<dbReference type="InterPro" id="IPR043128">
    <property type="entry name" value="Rev_trsase/Diguanyl_cyclase"/>
</dbReference>
<dbReference type="Gene3D" id="3.30.450.20">
    <property type="entry name" value="PAS domain"/>
    <property type="match status" value="3"/>
</dbReference>
<dbReference type="SUPFAM" id="SSF55073">
    <property type="entry name" value="Nucleotide cyclase"/>
    <property type="match status" value="1"/>
</dbReference>
<dbReference type="InterPro" id="IPR013655">
    <property type="entry name" value="PAS_fold_3"/>
</dbReference>
<dbReference type="CDD" id="cd00130">
    <property type="entry name" value="PAS"/>
    <property type="match status" value="3"/>
</dbReference>
<dbReference type="Gene3D" id="3.20.20.450">
    <property type="entry name" value="EAL domain"/>
    <property type="match status" value="1"/>
</dbReference>
<feature type="domain" description="EAL" evidence="4">
    <location>
        <begin position="593"/>
        <end position="848"/>
    </location>
</feature>
<feature type="domain" description="PAS" evidence="2">
    <location>
        <begin position="293"/>
        <end position="351"/>
    </location>
</feature>
<keyword evidence="7" id="KW-1185">Reference proteome</keyword>
<dbReference type="SMART" id="SM00052">
    <property type="entry name" value="EAL"/>
    <property type="match status" value="1"/>
</dbReference>
<dbReference type="Gene3D" id="3.30.70.270">
    <property type="match status" value="1"/>
</dbReference>
<dbReference type="SUPFAM" id="SSF141868">
    <property type="entry name" value="EAL domain-like"/>
    <property type="match status" value="1"/>
</dbReference>
<dbReference type="InterPro" id="IPR000160">
    <property type="entry name" value="GGDEF_dom"/>
</dbReference>
<dbReference type="NCBIfam" id="TIGR00254">
    <property type="entry name" value="GGDEF"/>
    <property type="match status" value="1"/>
</dbReference>
<dbReference type="InterPro" id="IPR052155">
    <property type="entry name" value="Biofilm_reg_signaling"/>
</dbReference>
<dbReference type="InterPro" id="IPR000014">
    <property type="entry name" value="PAS"/>
</dbReference>
<feature type="domain" description="GGDEF" evidence="5">
    <location>
        <begin position="450"/>
        <end position="584"/>
    </location>
</feature>
<evidence type="ECO:0000259" key="2">
    <source>
        <dbReference type="PROSITE" id="PS50112"/>
    </source>
</evidence>
<protein>
    <submittedName>
        <fullName evidence="6">Sensory box/GGDEF/GAF/EAL domain protein</fullName>
    </submittedName>
</protein>
<dbReference type="Pfam" id="PF13426">
    <property type="entry name" value="PAS_9"/>
    <property type="match status" value="2"/>
</dbReference>
<accession>A0A7U8C4N5</accession>
<dbReference type="SMART" id="SM00086">
    <property type="entry name" value="PAC"/>
    <property type="match status" value="3"/>
</dbReference>
<dbReference type="Pfam" id="PF00563">
    <property type="entry name" value="EAL"/>
    <property type="match status" value="1"/>
</dbReference>
<comment type="cofactor">
    <cofactor evidence="1">
        <name>Mg(2+)</name>
        <dbReference type="ChEBI" id="CHEBI:18420"/>
    </cofactor>
</comment>
<dbReference type="CDD" id="cd01948">
    <property type="entry name" value="EAL"/>
    <property type="match status" value="1"/>
</dbReference>
<comment type="caution">
    <text evidence="6">The sequence shown here is derived from an EMBL/GenBank/DDBJ whole genome shotgun (WGS) entry which is preliminary data.</text>
</comment>
<dbReference type="FunFam" id="3.30.70.270:FF:000001">
    <property type="entry name" value="Diguanylate cyclase domain protein"/>
    <property type="match status" value="1"/>
</dbReference>
<dbReference type="InterPro" id="IPR035919">
    <property type="entry name" value="EAL_sf"/>
</dbReference>
<gene>
    <name evidence="6" type="ORF">MED92_04849</name>
</gene>
<dbReference type="SMART" id="SM00267">
    <property type="entry name" value="GGDEF"/>
    <property type="match status" value="1"/>
</dbReference>
<dbReference type="InterPro" id="IPR001633">
    <property type="entry name" value="EAL_dom"/>
</dbReference>
<dbReference type="SUPFAM" id="SSF55785">
    <property type="entry name" value="PYP-like sensor domain (PAS domain)"/>
    <property type="match status" value="3"/>
</dbReference>
<sequence length="970" mass="110068">MLLIDPSSGKIIDANPAAATFYGYGRSTLRAMSIQQINTLTPEQVKEERKLAKSQGRNYFIFRHELASGDIRTVAVQSNPFSFSGKTLLLSVINDITPGRHDDQALWHYQSRLEEMVDQQVREIEEVRQQKEWILWGGITLQAIIILGLVFSIHRGLKLRDELSSQRQSLRNIIWGTDVGTWEWNVRTGEAHLNTRWAATLGYTLDELQPISIETWWMYVHPDDVERSREALHKHFSGESDAYQCEVRMRHKEGHWVWVLDRGKVVAWSESGKPEWVSGTHTEITEKKAAEGSLLQAASVFEHANEGIMITDPEGTIQNANLAFSRITGYSRNEVIGQNPRIFSSGHHDDQYFAEMWKSLSEKGNWTNEIWNRRKDGEIFAAIQTVSAIKDENGELLRYVSLFSDITALKKQQQQLEKIAHYDALTGLPNRVLLSDRLQQAILQAKRHKRLLAVAFFDLDGFKEVNDTHGHSIGDKLLIELAERSKQALREGDSLARLGGDEFVVVLQDLHSSEESLPVLERLLKAISKPIFMNHTEICVSASIGITFYPQADEIDADQLIRQADQAMYVAKQSGKNRYHIFDTEHDRSVRGHHDQVLRIHSALNNREFELYYQPKVNMRTGQVVGAEALIRWNHPENGLVMPGDFLPVIAGDAGLVVEVGDWVLEQAMTQIDQWHQQGLDVPVSVNVDALHLQLPDFVDRLQQMLAAHPGVLPGDLELEVLETSALNDINRVSTIINECRDIGISFALDDFGTGYSSLTYLKQLPAHLLKIDRSFVCDMLDDLEDLSILEGVLGLANAFRCQTIAEGVESVAQGEMLLMMGCELAQGYVIAKPMQAHCIADFIASWRPDPSWVNRDVIGRDNLPFLFAIVEQRTWSRELHNFLKAGGTELPEVIKQRCQFEEWLKTADETRFEACSELQQIRSMHEEIHQQADQFIAECLAGEQVDSQKLSHFEKRGSDLLKRLRGLLN</sequence>
<dbReference type="PROSITE" id="PS50113">
    <property type="entry name" value="PAC"/>
    <property type="match status" value="2"/>
</dbReference>
<evidence type="ECO:0000259" key="4">
    <source>
        <dbReference type="PROSITE" id="PS50883"/>
    </source>
</evidence>
<organism evidence="6 7">
    <name type="scientific">Neptuniibacter caesariensis</name>
    <dbReference type="NCBI Taxonomy" id="207954"/>
    <lineage>
        <taxon>Bacteria</taxon>
        <taxon>Pseudomonadati</taxon>
        <taxon>Pseudomonadota</taxon>
        <taxon>Gammaproteobacteria</taxon>
        <taxon>Oceanospirillales</taxon>
        <taxon>Oceanospirillaceae</taxon>
        <taxon>Neptuniibacter</taxon>
    </lineage>
</organism>
<dbReference type="NCBIfam" id="TIGR00229">
    <property type="entry name" value="sensory_box"/>
    <property type="match status" value="3"/>
</dbReference>
<dbReference type="PROSITE" id="PS50112">
    <property type="entry name" value="PAS"/>
    <property type="match status" value="1"/>
</dbReference>
<reference evidence="6 7" key="1">
    <citation type="submission" date="2006-02" db="EMBL/GenBank/DDBJ databases">
        <authorList>
            <person name="Pinhassi J."/>
            <person name="Pedros-Alio C."/>
            <person name="Ferriera S."/>
            <person name="Johnson J."/>
            <person name="Kravitz S."/>
            <person name="Halpern A."/>
            <person name="Remington K."/>
            <person name="Beeson K."/>
            <person name="Tran B."/>
            <person name="Rogers Y.-H."/>
            <person name="Friedman R."/>
            <person name="Venter J.C."/>
        </authorList>
    </citation>
    <scope>NUCLEOTIDE SEQUENCE [LARGE SCALE GENOMIC DNA]</scope>
    <source>
        <strain evidence="6 7">MED92</strain>
    </source>
</reference>
<dbReference type="CDD" id="cd01949">
    <property type="entry name" value="GGDEF"/>
    <property type="match status" value="1"/>
</dbReference>
<proteinExistence type="predicted"/>
<name>A0A7U8C4N5_NEPCE</name>